<evidence type="ECO:0000313" key="2">
    <source>
        <dbReference type="Proteomes" id="UP001054837"/>
    </source>
</evidence>
<reference evidence="1 2" key="1">
    <citation type="submission" date="2021-06" db="EMBL/GenBank/DDBJ databases">
        <title>Caerostris darwini draft genome.</title>
        <authorList>
            <person name="Kono N."/>
            <person name="Arakawa K."/>
        </authorList>
    </citation>
    <scope>NUCLEOTIDE SEQUENCE [LARGE SCALE GENOMIC DNA]</scope>
</reference>
<sequence length="131" mass="14416">MAIRPPSVKAATLPNVSLWRRVLYTLITLTGYRARCSCQSVKLFPVHPNMIRITFQSAMHELNYSACEIRFVIHYSANSAKSTSRKSGSVGGMTIGIANESAPYPDRELLTGATSAKDLRSARMARIKIGL</sequence>
<gene>
    <name evidence="1" type="ORF">CDAR_299951</name>
</gene>
<dbReference type="AlphaFoldDB" id="A0AAV4W5D3"/>
<dbReference type="Proteomes" id="UP001054837">
    <property type="component" value="Unassembled WGS sequence"/>
</dbReference>
<name>A0AAV4W5D3_9ARAC</name>
<dbReference type="EMBL" id="BPLQ01014081">
    <property type="protein sequence ID" value="GIY77114.1"/>
    <property type="molecule type" value="Genomic_DNA"/>
</dbReference>
<protein>
    <submittedName>
        <fullName evidence="1">Uncharacterized protein</fullName>
    </submittedName>
</protein>
<proteinExistence type="predicted"/>
<keyword evidence="2" id="KW-1185">Reference proteome</keyword>
<accession>A0AAV4W5D3</accession>
<evidence type="ECO:0000313" key="1">
    <source>
        <dbReference type="EMBL" id="GIY77114.1"/>
    </source>
</evidence>
<comment type="caution">
    <text evidence="1">The sequence shown here is derived from an EMBL/GenBank/DDBJ whole genome shotgun (WGS) entry which is preliminary data.</text>
</comment>
<organism evidence="1 2">
    <name type="scientific">Caerostris darwini</name>
    <dbReference type="NCBI Taxonomy" id="1538125"/>
    <lineage>
        <taxon>Eukaryota</taxon>
        <taxon>Metazoa</taxon>
        <taxon>Ecdysozoa</taxon>
        <taxon>Arthropoda</taxon>
        <taxon>Chelicerata</taxon>
        <taxon>Arachnida</taxon>
        <taxon>Araneae</taxon>
        <taxon>Araneomorphae</taxon>
        <taxon>Entelegynae</taxon>
        <taxon>Araneoidea</taxon>
        <taxon>Araneidae</taxon>
        <taxon>Caerostris</taxon>
    </lineage>
</organism>